<comment type="caution">
    <text evidence="3">The sequence shown here is derived from an EMBL/GenBank/DDBJ whole genome shotgun (WGS) entry which is preliminary data.</text>
</comment>
<dbReference type="GO" id="GO:0004049">
    <property type="term" value="F:anthranilate synthase activity"/>
    <property type="evidence" value="ECO:0007669"/>
    <property type="project" value="TreeGrafter"/>
</dbReference>
<keyword evidence="1" id="KW-0315">Glutamine amidotransferase</keyword>
<dbReference type="Pfam" id="PF00117">
    <property type="entry name" value="GATase"/>
    <property type="match status" value="1"/>
</dbReference>
<sequence>MAHFADLQSSCRVTRGRENRHALALEVKGAKFSVVPKKFDSRRAPRFPKVPTRTQLSSGAVFLNAALSFRRQAPRLQQRLHATLVSCSSGEEKGPVVVIDNYDSFTYNICQYLGALECDYVVYKNDEITVEEIRR</sequence>
<dbReference type="InterPro" id="IPR029062">
    <property type="entry name" value="Class_I_gatase-like"/>
</dbReference>
<dbReference type="InterPro" id="IPR017926">
    <property type="entry name" value="GATASE"/>
</dbReference>
<evidence type="ECO:0000313" key="4">
    <source>
        <dbReference type="EMBL" id="KAK3278758.1"/>
    </source>
</evidence>
<reference evidence="3 5" key="1">
    <citation type="journal article" date="2015" name="Genome Biol. Evol.">
        <title>Comparative Genomics of a Bacterivorous Green Alga Reveals Evolutionary Causalities and Consequences of Phago-Mixotrophic Mode of Nutrition.</title>
        <authorList>
            <person name="Burns J.A."/>
            <person name="Paasch A."/>
            <person name="Narechania A."/>
            <person name="Kim E."/>
        </authorList>
    </citation>
    <scope>NUCLEOTIDE SEQUENCE [LARGE SCALE GENOMIC DNA]</scope>
    <source>
        <strain evidence="3">PLY_AMNH</strain>
    </source>
</reference>
<dbReference type="InterPro" id="IPR050472">
    <property type="entry name" value="Anth_synth/Amidotransfase"/>
</dbReference>
<dbReference type="SUPFAM" id="SSF52317">
    <property type="entry name" value="Class I glutamine amidotransferase-like"/>
    <property type="match status" value="1"/>
</dbReference>
<name>A0AAE0GGP8_9CHLO</name>
<dbReference type="AlphaFoldDB" id="A0AAE0GGP8"/>
<dbReference type="PANTHER" id="PTHR43418:SF4">
    <property type="entry name" value="MULTIFUNCTIONAL TRYPTOPHAN BIOSYNTHESIS PROTEIN"/>
    <property type="match status" value="1"/>
</dbReference>
<organism evidence="3 5">
    <name type="scientific">Cymbomonas tetramitiformis</name>
    <dbReference type="NCBI Taxonomy" id="36881"/>
    <lineage>
        <taxon>Eukaryota</taxon>
        <taxon>Viridiplantae</taxon>
        <taxon>Chlorophyta</taxon>
        <taxon>Pyramimonadophyceae</taxon>
        <taxon>Pyramimonadales</taxon>
        <taxon>Pyramimonadaceae</taxon>
        <taxon>Cymbomonas</taxon>
    </lineage>
</organism>
<evidence type="ECO:0000259" key="2">
    <source>
        <dbReference type="Pfam" id="PF00117"/>
    </source>
</evidence>
<evidence type="ECO:0000313" key="3">
    <source>
        <dbReference type="EMBL" id="KAK3277930.1"/>
    </source>
</evidence>
<protein>
    <submittedName>
        <fullName evidence="3">Ankyrin Repeat</fullName>
    </submittedName>
</protein>
<dbReference type="PANTHER" id="PTHR43418">
    <property type="entry name" value="MULTIFUNCTIONAL TRYPTOPHAN BIOSYNTHESIS PROTEIN-RELATED"/>
    <property type="match status" value="1"/>
</dbReference>
<feature type="domain" description="Glutamine amidotransferase" evidence="2">
    <location>
        <begin position="97"/>
        <end position="131"/>
    </location>
</feature>
<gene>
    <name evidence="4" type="ORF">CYMTET_13323</name>
    <name evidence="3" type="ORF">CYMTET_14096</name>
</gene>
<keyword evidence="5" id="KW-1185">Reference proteome</keyword>
<proteinExistence type="predicted"/>
<reference evidence="3" key="2">
    <citation type="submission" date="2023-06" db="EMBL/GenBank/DDBJ databases">
        <title>Long-read-based genome assembly of the green algal bacterivore Cymbomonas tetramitiformis.</title>
        <authorList>
            <person name="Gyaltshen Y."/>
            <person name="Rozenberg A."/>
            <person name="Paasch A."/>
            <person name="Burns J.A."/>
            <person name="Warring S."/>
            <person name="Larson R."/>
            <person name="Maurer-Alcala X."/>
            <person name="Dacks J."/>
            <person name="Kim E."/>
        </authorList>
    </citation>
    <scope>NUCLEOTIDE SEQUENCE</scope>
    <source>
        <strain evidence="3">PLY_AMNH</strain>
    </source>
</reference>
<accession>A0AAE0GGP8</accession>
<dbReference type="EMBL" id="LGRX02005754">
    <property type="protein sequence ID" value="KAK3277930.1"/>
    <property type="molecule type" value="Genomic_DNA"/>
</dbReference>
<evidence type="ECO:0000256" key="1">
    <source>
        <dbReference type="ARBA" id="ARBA00022962"/>
    </source>
</evidence>
<dbReference type="GO" id="GO:0005829">
    <property type="term" value="C:cytosol"/>
    <property type="evidence" value="ECO:0007669"/>
    <property type="project" value="TreeGrafter"/>
</dbReference>
<dbReference type="Gene3D" id="3.40.50.880">
    <property type="match status" value="1"/>
</dbReference>
<evidence type="ECO:0000313" key="5">
    <source>
        <dbReference type="Proteomes" id="UP001190700"/>
    </source>
</evidence>
<dbReference type="Proteomes" id="UP001190700">
    <property type="component" value="Unassembled WGS sequence"/>
</dbReference>
<dbReference type="EMBL" id="LGRX02005293">
    <property type="protein sequence ID" value="KAK3278758.1"/>
    <property type="molecule type" value="Genomic_DNA"/>
</dbReference>
<dbReference type="GO" id="GO:0000162">
    <property type="term" value="P:L-tryptophan biosynthetic process"/>
    <property type="evidence" value="ECO:0007669"/>
    <property type="project" value="TreeGrafter"/>
</dbReference>